<evidence type="ECO:0000259" key="8">
    <source>
        <dbReference type="Pfam" id="PF01757"/>
    </source>
</evidence>
<feature type="domain" description="Acyltransferase 3" evidence="8">
    <location>
        <begin position="27"/>
        <end position="343"/>
    </location>
</feature>
<feature type="transmembrane region" description="Helical" evidence="7">
    <location>
        <begin position="321"/>
        <end position="342"/>
    </location>
</feature>
<evidence type="ECO:0000256" key="2">
    <source>
        <dbReference type="ARBA" id="ARBA00007400"/>
    </source>
</evidence>
<dbReference type="GO" id="GO:0009246">
    <property type="term" value="P:enterobacterial common antigen biosynthetic process"/>
    <property type="evidence" value="ECO:0007669"/>
    <property type="project" value="TreeGrafter"/>
</dbReference>
<dbReference type="Pfam" id="PF01757">
    <property type="entry name" value="Acyl_transf_3"/>
    <property type="match status" value="1"/>
</dbReference>
<comment type="caution">
    <text evidence="9">The sequence shown here is derived from an EMBL/GenBank/DDBJ whole genome shotgun (WGS) entry which is preliminary data.</text>
</comment>
<feature type="transmembrane region" description="Helical" evidence="7">
    <location>
        <begin position="263"/>
        <end position="279"/>
    </location>
</feature>
<proteinExistence type="inferred from homology"/>
<evidence type="ECO:0000313" key="10">
    <source>
        <dbReference type="Proteomes" id="UP000216885"/>
    </source>
</evidence>
<dbReference type="Proteomes" id="UP000216885">
    <property type="component" value="Unassembled WGS sequence"/>
</dbReference>
<evidence type="ECO:0000256" key="6">
    <source>
        <dbReference type="ARBA" id="ARBA00023136"/>
    </source>
</evidence>
<accession>A0A261U5G6</accession>
<feature type="transmembrane region" description="Helical" evidence="7">
    <location>
        <begin position="30"/>
        <end position="49"/>
    </location>
</feature>
<feature type="transmembrane region" description="Helical" evidence="7">
    <location>
        <begin position="179"/>
        <end position="197"/>
    </location>
</feature>
<keyword evidence="3" id="KW-1003">Cell membrane</keyword>
<keyword evidence="6 7" id="KW-0472">Membrane</keyword>
<feature type="transmembrane region" description="Helical" evidence="7">
    <location>
        <begin position="146"/>
        <end position="167"/>
    </location>
</feature>
<organism evidence="9 10">
    <name type="scientific">Bordetella genomosp. 4</name>
    <dbReference type="NCBI Taxonomy" id="463044"/>
    <lineage>
        <taxon>Bacteria</taxon>
        <taxon>Pseudomonadati</taxon>
        <taxon>Pseudomonadota</taxon>
        <taxon>Betaproteobacteria</taxon>
        <taxon>Burkholderiales</taxon>
        <taxon>Alcaligenaceae</taxon>
        <taxon>Bordetella</taxon>
    </lineage>
</organism>
<comment type="similarity">
    <text evidence="2">Belongs to the acyltransferase 3 family.</text>
</comment>
<gene>
    <name evidence="9" type="ORF">CAL20_15815</name>
</gene>
<dbReference type="InterPro" id="IPR002656">
    <property type="entry name" value="Acyl_transf_3_dom"/>
</dbReference>
<feature type="transmembrane region" description="Helical" evidence="7">
    <location>
        <begin position="203"/>
        <end position="222"/>
    </location>
</feature>
<dbReference type="AlphaFoldDB" id="A0A261U5G6"/>
<dbReference type="EMBL" id="NEVQ01000013">
    <property type="protein sequence ID" value="OZI56855.1"/>
    <property type="molecule type" value="Genomic_DNA"/>
</dbReference>
<feature type="transmembrane region" description="Helical" evidence="7">
    <location>
        <begin position="291"/>
        <end position="309"/>
    </location>
</feature>
<dbReference type="PANTHER" id="PTHR40074">
    <property type="entry name" value="O-ACETYLTRANSFERASE WECH"/>
    <property type="match status" value="1"/>
</dbReference>
<name>A0A261U5G6_9BORD</name>
<sequence length="352" mass="39888">MPQRLNASSLSTAQAFSPSSLDDRLDRLDAARWLAALAVVLLHCAAQAVSDANAYGTKDWLAANLYDSAVRWCVPVFVMISGALLLNRDKPLDARQFYARRAARICAPLIFWTLFYLAWRSLLDWWDDGRVDLSFWPRKIAEGAPYYHLWYLYMIVGLYLFTPMIRALYHRSQPAARRLWVVGILGVAILDALYRQALDTGQGFFLTWFLPYLGYFVAGRMIYDGELRIPRPGLMLILSVLATAWGVFTLSDSGRLNLYFYDYFSITVPFMSLAAFQWIMNTPRLPPLSTLAPLTFGVYLIHPLFLDLVDRTGPVITPSAAWSLPVQTVAVFGLSAASCWLLRRHPATRKLV</sequence>
<comment type="subcellular location">
    <subcellularLocation>
        <location evidence="1">Cell membrane</location>
        <topology evidence="1">Multi-pass membrane protein</topology>
    </subcellularLocation>
</comment>
<evidence type="ECO:0000256" key="7">
    <source>
        <dbReference type="SAM" id="Phobius"/>
    </source>
</evidence>
<evidence type="ECO:0000256" key="3">
    <source>
        <dbReference type="ARBA" id="ARBA00022475"/>
    </source>
</evidence>
<protein>
    <recommendedName>
        <fullName evidence="8">Acyltransferase 3 domain-containing protein</fullName>
    </recommendedName>
</protein>
<dbReference type="GO" id="GO:0016413">
    <property type="term" value="F:O-acetyltransferase activity"/>
    <property type="evidence" value="ECO:0007669"/>
    <property type="project" value="TreeGrafter"/>
</dbReference>
<dbReference type="RefSeq" id="WP_094838330.1">
    <property type="nucleotide sequence ID" value="NZ_NEVQ01000013.1"/>
</dbReference>
<dbReference type="PANTHER" id="PTHR40074:SF2">
    <property type="entry name" value="O-ACETYLTRANSFERASE WECH"/>
    <property type="match status" value="1"/>
</dbReference>
<evidence type="ECO:0000256" key="4">
    <source>
        <dbReference type="ARBA" id="ARBA00022692"/>
    </source>
</evidence>
<keyword evidence="5 7" id="KW-1133">Transmembrane helix</keyword>
<feature type="transmembrane region" description="Helical" evidence="7">
    <location>
        <begin position="106"/>
        <end position="126"/>
    </location>
</feature>
<feature type="transmembrane region" description="Helical" evidence="7">
    <location>
        <begin position="69"/>
        <end position="86"/>
    </location>
</feature>
<evidence type="ECO:0000256" key="1">
    <source>
        <dbReference type="ARBA" id="ARBA00004651"/>
    </source>
</evidence>
<evidence type="ECO:0000313" key="9">
    <source>
        <dbReference type="EMBL" id="OZI56855.1"/>
    </source>
</evidence>
<keyword evidence="10" id="KW-1185">Reference proteome</keyword>
<feature type="transmembrane region" description="Helical" evidence="7">
    <location>
        <begin position="234"/>
        <end position="251"/>
    </location>
</feature>
<evidence type="ECO:0000256" key="5">
    <source>
        <dbReference type="ARBA" id="ARBA00022989"/>
    </source>
</evidence>
<dbReference type="GO" id="GO:0005886">
    <property type="term" value="C:plasma membrane"/>
    <property type="evidence" value="ECO:0007669"/>
    <property type="project" value="UniProtKB-SubCell"/>
</dbReference>
<keyword evidence="4 7" id="KW-0812">Transmembrane</keyword>
<reference evidence="9 10" key="1">
    <citation type="submission" date="2017-05" db="EMBL/GenBank/DDBJ databases">
        <title>Complete and WGS of Bordetella genogroups.</title>
        <authorList>
            <person name="Spilker T."/>
            <person name="LiPuma J."/>
        </authorList>
    </citation>
    <scope>NUCLEOTIDE SEQUENCE [LARGE SCALE GENOMIC DNA]</scope>
    <source>
        <strain evidence="9 10">AU9919</strain>
    </source>
</reference>